<dbReference type="EMBL" id="JAGTJJ010000031">
    <property type="protein sequence ID" value="MDC3985753.1"/>
    <property type="molecule type" value="Genomic_DNA"/>
</dbReference>
<gene>
    <name evidence="2" type="ORF">KEG57_35060</name>
</gene>
<evidence type="ECO:0000313" key="3">
    <source>
        <dbReference type="Proteomes" id="UP001151081"/>
    </source>
</evidence>
<name>A0A9X3XB50_9BACT</name>
<keyword evidence="3" id="KW-1185">Reference proteome</keyword>
<protein>
    <submittedName>
        <fullName evidence="2">Uncharacterized protein</fullName>
    </submittedName>
</protein>
<evidence type="ECO:0000313" key="2">
    <source>
        <dbReference type="EMBL" id="MDC3985753.1"/>
    </source>
</evidence>
<dbReference type="Proteomes" id="UP001151081">
    <property type="component" value="Unassembled WGS sequence"/>
</dbReference>
<evidence type="ECO:0000256" key="1">
    <source>
        <dbReference type="SAM" id="MobiDB-lite"/>
    </source>
</evidence>
<dbReference type="AlphaFoldDB" id="A0A9X3XB50"/>
<comment type="caution">
    <text evidence="2">The sequence shown here is derived from an EMBL/GenBank/DDBJ whole genome shotgun (WGS) entry which is preliminary data.</text>
</comment>
<organism evidence="2 3">
    <name type="scientific">Polyangium jinanense</name>
    <dbReference type="NCBI Taxonomy" id="2829994"/>
    <lineage>
        <taxon>Bacteria</taxon>
        <taxon>Pseudomonadati</taxon>
        <taxon>Myxococcota</taxon>
        <taxon>Polyangia</taxon>
        <taxon>Polyangiales</taxon>
        <taxon>Polyangiaceae</taxon>
        <taxon>Polyangium</taxon>
    </lineage>
</organism>
<feature type="region of interest" description="Disordered" evidence="1">
    <location>
        <begin position="68"/>
        <end position="96"/>
    </location>
</feature>
<sequence>MHPLLADPWVAARIDAAVAPYRGLLPSADLDFLRDELAERLATDEHAARVLRRAAPRHVEESGEAFIGAALEGEDAPETRRASGIRSRRTGSGAGE</sequence>
<proteinExistence type="predicted"/>
<dbReference type="RefSeq" id="WP_272424960.1">
    <property type="nucleotide sequence ID" value="NZ_JAGTJJ010000031.1"/>
</dbReference>
<accession>A0A9X3XB50</accession>
<reference evidence="2 3" key="1">
    <citation type="submission" date="2021-04" db="EMBL/GenBank/DDBJ databases">
        <title>Genome analysis of Polyangium sp.</title>
        <authorList>
            <person name="Li Y."/>
            <person name="Wang J."/>
        </authorList>
    </citation>
    <scope>NUCLEOTIDE SEQUENCE [LARGE SCALE GENOMIC DNA]</scope>
    <source>
        <strain evidence="2 3">SDU14</strain>
    </source>
</reference>